<feature type="compositionally biased region" description="Basic residues" evidence="2">
    <location>
        <begin position="561"/>
        <end position="572"/>
    </location>
</feature>
<gene>
    <name evidence="3" type="ORF">ECRASSUSDP1_LOCUS7591</name>
</gene>
<feature type="region of interest" description="Disordered" evidence="2">
    <location>
        <begin position="697"/>
        <end position="768"/>
    </location>
</feature>
<evidence type="ECO:0000313" key="4">
    <source>
        <dbReference type="Proteomes" id="UP001295684"/>
    </source>
</evidence>
<evidence type="ECO:0000256" key="2">
    <source>
        <dbReference type="SAM" id="MobiDB-lite"/>
    </source>
</evidence>
<feature type="compositionally biased region" description="Polar residues" evidence="2">
    <location>
        <begin position="797"/>
        <end position="809"/>
    </location>
</feature>
<feature type="compositionally biased region" description="Basic residues" evidence="2">
    <location>
        <begin position="736"/>
        <end position="751"/>
    </location>
</feature>
<dbReference type="AlphaFoldDB" id="A0AAD1UFG1"/>
<feature type="coiled-coil region" evidence="1">
    <location>
        <begin position="327"/>
        <end position="354"/>
    </location>
</feature>
<feature type="region of interest" description="Disordered" evidence="2">
    <location>
        <begin position="797"/>
        <end position="823"/>
    </location>
</feature>
<feature type="compositionally biased region" description="Polar residues" evidence="2">
    <location>
        <begin position="14"/>
        <end position="33"/>
    </location>
</feature>
<feature type="coiled-coil region" evidence="1">
    <location>
        <begin position="203"/>
        <end position="257"/>
    </location>
</feature>
<accession>A0AAD1UFG1</accession>
<dbReference type="Proteomes" id="UP001295684">
    <property type="component" value="Unassembled WGS sequence"/>
</dbReference>
<feature type="compositionally biased region" description="Basic and acidic residues" evidence="2">
    <location>
        <begin position="533"/>
        <end position="560"/>
    </location>
</feature>
<keyword evidence="4" id="KW-1185">Reference proteome</keyword>
<sequence length="1003" mass="117135">MAEHLVGKRRRKMSTFSVNCGDQDQEISSQGTEEQNRTFNHIDEKSWNSVDDEEEKVLCEINEDDPEPNQINLDLISLQHETDEPQFKDQAISTVELLSPGGKLESTSVVHDVRPRSTLSARKRAKRPYQHSISSSFKKDRRKISRNSIVLRSIPVLRPSPNRGIPGKFQRSNVIKSSEFLEDPPKPKLLTDEEFKERKAKIMVLHKEQSKRAERRLKEIAKQEERFRKQDEEKKRIEKLNEEIKQTMKKERKKQIEIRLQKRDRQRWKKKQEIRKIDIRSRSVMNSTPMYVKMQKMFEDQYVKPEKEKKLKRLKLIRLDRITPINHSEIKLHNKQYKEKLQKMTEEKMKKRETELSEKLPSTKPDLSNYFSRLVQEMDKKKKEEEARRQINLQRYKKIRNKYSGISLFRKLGKNFSHSPSSARMAKAGASNSESRYFQSVRLAANEIFGRKKRIGNAFLSAFDDLQHKHKKKKDEQIKQILSKIFEQSRNAKSTDEKVTLSWLMKQKTKAFTNRAALAKFKKKSTKKKLKKKKDEDSESSQKENELERVESEQNEDPLKKSHSKVKKRKNSLKLSCGSRDNLDVRDVKTSTSADNIIHKNISMHGNRLCIFGDEDRSSKSGKNEILPKRDETEMSKIKEESIPTQAPTQNHLVVFKEDTEAPKEGEKLMLHEEISLSQALQPKVVNFLKHIIGGEETPIPENQTSSKDSKPPKNKTSKSNRKKVYYRPGYDPKKATKKIKKKRSNKKIKSRQPPSSGPKKPTKRLNPMQISVEKFSDGIDHFNTNFTSSQSRNEFINNKQPNSQQTPIISEKAPVKQDSKPRRVKKNKLFLKRFRHVKKETIRDLLPPISPSVESITPEIQLPPIKNKHKRTETQDLSLKKLDEESYMTKQKTLNADLSVTSKNKIIVLNKKSSKKPSKFFQEAQKASFKSFDKKSPSCAALLEKKKIDRLELKNREQEQNLLDQEKTTTDEKYSTIAKRLTLNDNLVSEIQRKLFLAQELS</sequence>
<feature type="coiled-coil region" evidence="1">
    <location>
        <begin position="942"/>
        <end position="969"/>
    </location>
</feature>
<evidence type="ECO:0000256" key="1">
    <source>
        <dbReference type="SAM" id="Coils"/>
    </source>
</evidence>
<feature type="compositionally biased region" description="Basic residues" evidence="2">
    <location>
        <begin position="713"/>
        <end position="726"/>
    </location>
</feature>
<protein>
    <submittedName>
        <fullName evidence="3">Uncharacterized protein</fullName>
    </submittedName>
</protein>
<name>A0AAD1UFG1_EUPCR</name>
<reference evidence="3" key="1">
    <citation type="submission" date="2023-07" db="EMBL/GenBank/DDBJ databases">
        <authorList>
            <consortium name="AG Swart"/>
            <person name="Singh M."/>
            <person name="Singh A."/>
            <person name="Seah K."/>
            <person name="Emmerich C."/>
        </authorList>
    </citation>
    <scope>NUCLEOTIDE SEQUENCE</scope>
    <source>
        <strain evidence="3">DP1</strain>
    </source>
</reference>
<dbReference type="EMBL" id="CAMPGE010007397">
    <property type="protein sequence ID" value="CAI2366318.1"/>
    <property type="molecule type" value="Genomic_DNA"/>
</dbReference>
<evidence type="ECO:0000313" key="3">
    <source>
        <dbReference type="EMBL" id="CAI2366318.1"/>
    </source>
</evidence>
<comment type="caution">
    <text evidence="3">The sequence shown here is derived from an EMBL/GenBank/DDBJ whole genome shotgun (WGS) entry which is preliminary data.</text>
</comment>
<feature type="region of interest" description="Disordered" evidence="2">
    <location>
        <begin position="1"/>
        <end position="39"/>
    </location>
</feature>
<organism evidence="3 4">
    <name type="scientific">Euplotes crassus</name>
    <dbReference type="NCBI Taxonomy" id="5936"/>
    <lineage>
        <taxon>Eukaryota</taxon>
        <taxon>Sar</taxon>
        <taxon>Alveolata</taxon>
        <taxon>Ciliophora</taxon>
        <taxon>Intramacronucleata</taxon>
        <taxon>Spirotrichea</taxon>
        <taxon>Hypotrichia</taxon>
        <taxon>Euplotida</taxon>
        <taxon>Euplotidae</taxon>
        <taxon>Moneuplotes</taxon>
    </lineage>
</organism>
<feature type="compositionally biased region" description="Basic residues" evidence="2">
    <location>
        <begin position="523"/>
        <end position="532"/>
    </location>
</feature>
<keyword evidence="1" id="KW-0175">Coiled coil</keyword>
<proteinExistence type="predicted"/>
<feature type="region of interest" description="Disordered" evidence="2">
    <location>
        <begin position="523"/>
        <end position="573"/>
    </location>
</feature>